<dbReference type="HAMAP" id="MF_00074">
    <property type="entry name" value="16SrRNA_methyltr_G"/>
    <property type="match status" value="1"/>
</dbReference>
<evidence type="ECO:0000256" key="5">
    <source>
        <dbReference type="ARBA" id="ARBA00022691"/>
    </source>
</evidence>
<dbReference type="GO" id="GO:0070043">
    <property type="term" value="F:rRNA (guanine-N7-)-methyltransferase activity"/>
    <property type="evidence" value="ECO:0007669"/>
    <property type="project" value="UniProtKB-UniRule"/>
</dbReference>
<name>A0A923NFE1_9FIRM</name>
<organism evidence="7 8">
    <name type="scientific">Lentihominibacter faecis</name>
    <dbReference type="NCBI Taxonomy" id="2764712"/>
    <lineage>
        <taxon>Bacteria</taxon>
        <taxon>Bacillati</taxon>
        <taxon>Bacillota</taxon>
        <taxon>Clostridia</taxon>
        <taxon>Peptostreptococcales</taxon>
        <taxon>Anaerovoracaceae</taxon>
        <taxon>Lentihominibacter</taxon>
    </lineage>
</organism>
<comment type="caution">
    <text evidence="6">Lacks conserved residue(s) required for the propagation of feature annotation.</text>
</comment>
<feature type="binding site" evidence="6">
    <location>
        <begin position="127"/>
        <end position="128"/>
    </location>
    <ligand>
        <name>S-adenosyl-L-methionine</name>
        <dbReference type="ChEBI" id="CHEBI:59789"/>
    </ligand>
</feature>
<comment type="caution">
    <text evidence="7">The sequence shown here is derived from an EMBL/GenBank/DDBJ whole genome shotgun (WGS) entry which is preliminary data.</text>
</comment>
<feature type="binding site" evidence="6">
    <location>
        <position position="81"/>
    </location>
    <ligand>
        <name>S-adenosyl-L-methionine</name>
        <dbReference type="ChEBI" id="CHEBI:59789"/>
    </ligand>
</feature>
<dbReference type="AlphaFoldDB" id="A0A923NFE1"/>
<dbReference type="PANTHER" id="PTHR31760">
    <property type="entry name" value="S-ADENOSYL-L-METHIONINE-DEPENDENT METHYLTRANSFERASES SUPERFAMILY PROTEIN"/>
    <property type="match status" value="1"/>
</dbReference>
<keyword evidence="2 6" id="KW-0698">rRNA processing</keyword>
<dbReference type="EMBL" id="JACRWC010000116">
    <property type="protein sequence ID" value="MBC6000314.1"/>
    <property type="molecule type" value="Genomic_DNA"/>
</dbReference>
<dbReference type="Proteomes" id="UP000644115">
    <property type="component" value="Unassembled WGS sequence"/>
</dbReference>
<evidence type="ECO:0000256" key="3">
    <source>
        <dbReference type="ARBA" id="ARBA00022603"/>
    </source>
</evidence>
<evidence type="ECO:0000313" key="8">
    <source>
        <dbReference type="Proteomes" id="UP000644115"/>
    </source>
</evidence>
<dbReference type="Pfam" id="PF02527">
    <property type="entry name" value="GidB"/>
    <property type="match status" value="1"/>
</dbReference>
<dbReference type="RefSeq" id="WP_249287615.1">
    <property type="nucleotide sequence ID" value="NZ_JACRWC010000116.1"/>
</dbReference>
<dbReference type="CDD" id="cd02440">
    <property type="entry name" value="AdoMet_MTases"/>
    <property type="match status" value="1"/>
</dbReference>
<dbReference type="FunFam" id="3.40.50.150:FF:000041">
    <property type="entry name" value="Ribosomal RNA small subunit methyltransferase G"/>
    <property type="match status" value="1"/>
</dbReference>
<keyword evidence="1 6" id="KW-0963">Cytoplasm</keyword>
<accession>A0A923NFE1</accession>
<keyword evidence="5 6" id="KW-0949">S-adenosyl-L-methionine</keyword>
<evidence type="ECO:0000256" key="1">
    <source>
        <dbReference type="ARBA" id="ARBA00022490"/>
    </source>
</evidence>
<sequence length="243" mass="27297">MIEELQKVFEILNLSYDENKDRQYQEYMEGILEWNEHVNLTAIKDRDEFIEKHYIDSLLCAGSPEFRRAKTIIDVGTGGGFPGIPLAVAFPEKQFTLMDSLNKRIRIIQKLCDELGIENVNAVHGRAEELGRKKHLRETFDLCVSRAVANMSTLSEYCLPFVKVGGCFIAYKGPDCEEELIAAENAIDLLGGSISRRENFASVGISENSGSELGHQLIFVSKIKPVMSKFPRKPGTPSKEPIK</sequence>
<protein>
    <recommendedName>
        <fullName evidence="6">Ribosomal RNA small subunit methyltransferase G</fullName>
        <ecNumber evidence="6">2.1.1.-</ecNumber>
    </recommendedName>
    <alternativeName>
        <fullName evidence="6">16S rRNA 7-methylguanosine methyltransferase</fullName>
        <shortName evidence="6">16S rRNA m7G methyltransferase</shortName>
    </alternativeName>
</protein>
<dbReference type="InterPro" id="IPR003682">
    <property type="entry name" value="rRNA_ssu_MeTfrase_G"/>
</dbReference>
<dbReference type="PANTHER" id="PTHR31760:SF0">
    <property type="entry name" value="S-ADENOSYL-L-METHIONINE-DEPENDENT METHYLTRANSFERASES SUPERFAMILY PROTEIN"/>
    <property type="match status" value="1"/>
</dbReference>
<evidence type="ECO:0000313" key="7">
    <source>
        <dbReference type="EMBL" id="MBC6000314.1"/>
    </source>
</evidence>
<dbReference type="SUPFAM" id="SSF53335">
    <property type="entry name" value="S-adenosyl-L-methionine-dependent methyltransferases"/>
    <property type="match status" value="1"/>
</dbReference>
<evidence type="ECO:0000256" key="2">
    <source>
        <dbReference type="ARBA" id="ARBA00022552"/>
    </source>
</evidence>
<dbReference type="EC" id="2.1.1.-" evidence="6"/>
<gene>
    <name evidence="6 7" type="primary">rsmG</name>
    <name evidence="7" type="ORF">H8876_09910</name>
</gene>
<proteinExistence type="inferred from homology"/>
<dbReference type="Gene3D" id="3.40.50.150">
    <property type="entry name" value="Vaccinia Virus protein VP39"/>
    <property type="match status" value="1"/>
</dbReference>
<feature type="binding site" evidence="6">
    <location>
        <position position="146"/>
    </location>
    <ligand>
        <name>S-adenosyl-L-methionine</name>
        <dbReference type="ChEBI" id="CHEBI:59789"/>
    </ligand>
</feature>
<dbReference type="NCBIfam" id="TIGR00138">
    <property type="entry name" value="rsmG_gidB"/>
    <property type="match status" value="1"/>
</dbReference>
<feature type="binding site" evidence="6">
    <location>
        <position position="76"/>
    </location>
    <ligand>
        <name>S-adenosyl-L-methionine</name>
        <dbReference type="ChEBI" id="CHEBI:59789"/>
    </ligand>
</feature>
<evidence type="ECO:0000256" key="4">
    <source>
        <dbReference type="ARBA" id="ARBA00022679"/>
    </source>
</evidence>
<dbReference type="GO" id="GO:0005829">
    <property type="term" value="C:cytosol"/>
    <property type="evidence" value="ECO:0007669"/>
    <property type="project" value="TreeGrafter"/>
</dbReference>
<dbReference type="InterPro" id="IPR029063">
    <property type="entry name" value="SAM-dependent_MTases_sf"/>
</dbReference>
<keyword evidence="3 6" id="KW-0489">Methyltransferase</keyword>
<reference evidence="7" key="1">
    <citation type="submission" date="2020-08" db="EMBL/GenBank/DDBJ databases">
        <authorList>
            <person name="Liu C."/>
            <person name="Sun Q."/>
        </authorList>
    </citation>
    <scope>NUCLEOTIDE SEQUENCE</scope>
    <source>
        <strain evidence="7">BX16</strain>
    </source>
</reference>
<comment type="similarity">
    <text evidence="6">Belongs to the methyltransferase superfamily. RNA methyltransferase RsmG family.</text>
</comment>
<comment type="subcellular location">
    <subcellularLocation>
        <location evidence="6">Cytoplasm</location>
    </subcellularLocation>
</comment>
<evidence type="ECO:0000256" key="6">
    <source>
        <dbReference type="HAMAP-Rule" id="MF_00074"/>
    </source>
</evidence>
<keyword evidence="4 6" id="KW-0808">Transferase</keyword>
<comment type="function">
    <text evidence="6">Specifically methylates the N7 position of a guanine in 16S rRNA.</text>
</comment>
<keyword evidence="8" id="KW-1185">Reference proteome</keyword>